<dbReference type="RefSeq" id="XP_053020934.1">
    <property type="nucleotide sequence ID" value="XM_053170542.1"/>
</dbReference>
<evidence type="ECO:0000313" key="2">
    <source>
        <dbReference type="EMBL" id="WAQ85379.1"/>
    </source>
</evidence>
<organism evidence="2 3">
    <name type="scientific">Puccinia triticina</name>
    <dbReference type="NCBI Taxonomy" id="208348"/>
    <lineage>
        <taxon>Eukaryota</taxon>
        <taxon>Fungi</taxon>
        <taxon>Dikarya</taxon>
        <taxon>Basidiomycota</taxon>
        <taxon>Pucciniomycotina</taxon>
        <taxon>Pucciniomycetes</taxon>
        <taxon>Pucciniales</taxon>
        <taxon>Pucciniaceae</taxon>
        <taxon>Puccinia</taxon>
    </lineage>
</organism>
<feature type="compositionally biased region" description="Basic and acidic residues" evidence="1">
    <location>
        <begin position="108"/>
        <end position="120"/>
    </location>
</feature>
<gene>
    <name evidence="2" type="ORF">PtA15_6A7</name>
</gene>
<dbReference type="GeneID" id="77811327"/>
<feature type="region of interest" description="Disordered" evidence="1">
    <location>
        <begin position="79"/>
        <end position="121"/>
    </location>
</feature>
<protein>
    <recommendedName>
        <fullName evidence="4">C2H2-type domain-containing protein</fullName>
    </recommendedName>
</protein>
<keyword evidence="3" id="KW-1185">Reference proteome</keyword>
<proteinExistence type="predicted"/>
<sequence length="712" mass="78591">MPSPPVPTCLLDCDALVPTEAKQPTASSMNCWGFNLQDPESIRVGSELDRYNGGEQHLREDSDLFKFLSIPTCAQSLDSEFPQRDTSTGLSSKTYHFSSLPSVEDPASQERRKESSEERTIQLGPHLPHDTAVYDTLNSQLAGGDRKFAKNLHSGRDTFPIVTSAWDGKTVSPKDAFLDYDHVYKKLEDEATRRASHSWINNCDITLNKMQPIANLPENQYHLPDEPSLTADSSPPHLDQRFTIDTNGSYSCNSSTGKRVLKSPDELTVSQFSLPPQCVPKNAIRWTQYNTTSGFPSNLETQFFSACEKPASANSVENIETNVCAKDEMPFSIRRQSKCLNTSADLPTSGPSELLACNSTGITPNCEEFSASSEDETSTLETETTGLELVEKSEQHIGMRHSEQKTRIDHLEKSINKCSSIAQNGMKSSHKRSSRPKDTEWYQLDATFDELPSENSHSISRCQIQFTGNDSVKLSDTTWLEPTSSPESACPCNAVEGHEIPLNLVDSEARLNVSTDNIESTVGDQGSEEKESGNRSPASSLAHANKIRETKTCSKTSQAKNGDQVRKGRRAWSSSYHTLSPYPRVTRSSFGLGSSKSTGLRQSPTTPINAPGRATRKISTRAAQNDCLTKPCRSPIQTLQNVIDDSSSNMHPTGPIMCGHVDEKTGGKCETMFKRPYDLARHKETIHDTKGPGGDRKPQWRCVHLSLSTVIF</sequence>
<name>A0ABY7CJG9_9BASI</name>
<reference evidence="2" key="1">
    <citation type="submission" date="2022-10" db="EMBL/GenBank/DDBJ databases">
        <title>Puccinia triticina Genome sequencing and assembly.</title>
        <authorList>
            <person name="Li C."/>
        </authorList>
    </citation>
    <scope>NUCLEOTIDE SEQUENCE</scope>
    <source>
        <strain evidence="2">Pt15</strain>
    </source>
</reference>
<evidence type="ECO:0008006" key="4">
    <source>
        <dbReference type="Google" id="ProtNLM"/>
    </source>
</evidence>
<dbReference type="EMBL" id="CP110426">
    <property type="protein sequence ID" value="WAQ85379.1"/>
    <property type="molecule type" value="Genomic_DNA"/>
</dbReference>
<feature type="region of interest" description="Disordered" evidence="1">
    <location>
        <begin position="516"/>
        <end position="617"/>
    </location>
</feature>
<accession>A0ABY7CJG9</accession>
<feature type="compositionally biased region" description="Polar residues" evidence="1">
    <location>
        <begin position="586"/>
        <end position="608"/>
    </location>
</feature>
<dbReference type="Proteomes" id="UP001164743">
    <property type="component" value="Chromosome 6A"/>
</dbReference>
<feature type="compositionally biased region" description="Polar residues" evidence="1">
    <location>
        <begin position="79"/>
        <end position="101"/>
    </location>
</feature>
<evidence type="ECO:0000256" key="1">
    <source>
        <dbReference type="SAM" id="MobiDB-lite"/>
    </source>
</evidence>
<evidence type="ECO:0000313" key="3">
    <source>
        <dbReference type="Proteomes" id="UP001164743"/>
    </source>
</evidence>